<name>A0AAU8FLL4_9BACT</name>
<sequence length="269" mass="29596">MGIAWGGLAIRECLQNSDNWPVGDGFHHVAKVITSGTPHGGSEISSWGLVGLLGYDEWSDAARDFRPNIAANYLWGGHEANVPKTYKSQDIDCDGYSGFVVGLNRKSIPMDFKWACIVGVGGITIGGYGGYDDDVVRSHSANVFNYLSVEGDLFVVHNSNQQASDTWEPTWHTKLPQQTFTNHYALDEPEDIEYAYVVSSGQEYKGFLTPPPSGKDFDRDRFTVYLDTRGLVTFRATLPKGASGLFSKRESDFTAPANSKFFILEGGEL</sequence>
<protein>
    <submittedName>
        <fullName evidence="1">Uncharacterized protein</fullName>
    </submittedName>
</protein>
<proteinExistence type="predicted"/>
<dbReference type="RefSeq" id="WP_353720191.1">
    <property type="nucleotide sequence ID" value="NZ_CP159289.1"/>
</dbReference>
<dbReference type="AlphaFoldDB" id="A0AAU8FLL4"/>
<organism evidence="1">
    <name type="scientific">Dyadobacter sp. 676</name>
    <dbReference type="NCBI Taxonomy" id="3088362"/>
    <lineage>
        <taxon>Bacteria</taxon>
        <taxon>Pseudomonadati</taxon>
        <taxon>Bacteroidota</taxon>
        <taxon>Cytophagia</taxon>
        <taxon>Cytophagales</taxon>
        <taxon>Spirosomataceae</taxon>
        <taxon>Dyadobacter</taxon>
    </lineage>
</organism>
<accession>A0AAU8FLL4</accession>
<gene>
    <name evidence="1" type="ORF">ABV298_00175</name>
</gene>
<reference evidence="1" key="1">
    <citation type="submission" date="2024-06" db="EMBL/GenBank/DDBJ databases">
        <title>Sequencing and assembly of the genome of Dyadobacter sp. strain 676, a symbiont of Cyamopsis tetragonoloba.</title>
        <authorList>
            <person name="Guro P."/>
            <person name="Sazanova A."/>
            <person name="Kuznetsova I."/>
            <person name="Belimov A."/>
            <person name="Safronova V."/>
        </authorList>
    </citation>
    <scope>NUCLEOTIDE SEQUENCE</scope>
    <source>
        <strain evidence="1">676</strain>
    </source>
</reference>
<dbReference type="Gene3D" id="3.40.50.1820">
    <property type="entry name" value="alpha/beta hydrolase"/>
    <property type="match status" value="1"/>
</dbReference>
<dbReference type="InterPro" id="IPR029058">
    <property type="entry name" value="AB_hydrolase_fold"/>
</dbReference>
<dbReference type="EMBL" id="CP159289">
    <property type="protein sequence ID" value="XCH24884.1"/>
    <property type="molecule type" value="Genomic_DNA"/>
</dbReference>
<evidence type="ECO:0000313" key="1">
    <source>
        <dbReference type="EMBL" id="XCH24884.1"/>
    </source>
</evidence>